<dbReference type="InterPro" id="IPR006143">
    <property type="entry name" value="RND_pump_MFP"/>
</dbReference>
<dbReference type="InterPro" id="IPR058792">
    <property type="entry name" value="Beta-barrel_RND_2"/>
</dbReference>
<feature type="domain" description="CusB-like beta-barrel" evidence="2">
    <location>
        <begin position="259"/>
        <end position="332"/>
    </location>
</feature>
<dbReference type="AlphaFoldDB" id="A0A829YKP9"/>
<dbReference type="EMBL" id="BLJN01000006">
    <property type="protein sequence ID" value="GFE83421.1"/>
    <property type="molecule type" value="Genomic_DNA"/>
</dbReference>
<name>A0A829YKP9_9GAMM</name>
<dbReference type="Gene3D" id="2.40.30.170">
    <property type="match status" value="1"/>
</dbReference>
<protein>
    <submittedName>
        <fullName evidence="5">Acriflavin resistance protein</fullName>
    </submittedName>
</protein>
<comment type="similarity">
    <text evidence="1">Belongs to the membrane fusion protein (MFP) (TC 8.A.1) family.</text>
</comment>
<dbReference type="PANTHER" id="PTHR30469">
    <property type="entry name" value="MULTIDRUG RESISTANCE PROTEIN MDTA"/>
    <property type="match status" value="1"/>
</dbReference>
<keyword evidence="6" id="KW-1185">Reference proteome</keyword>
<organism evidence="5 6">
    <name type="scientific">Steroidobacter agaridevorans</name>
    <dbReference type="NCBI Taxonomy" id="2695856"/>
    <lineage>
        <taxon>Bacteria</taxon>
        <taxon>Pseudomonadati</taxon>
        <taxon>Pseudomonadota</taxon>
        <taxon>Gammaproteobacteria</taxon>
        <taxon>Steroidobacterales</taxon>
        <taxon>Steroidobacteraceae</taxon>
        <taxon>Steroidobacter</taxon>
    </lineage>
</organism>
<dbReference type="Gene3D" id="2.40.50.100">
    <property type="match status" value="1"/>
</dbReference>
<dbReference type="InterPro" id="IPR058637">
    <property type="entry name" value="YknX-like_C"/>
</dbReference>
<accession>A0A829YKP9</accession>
<evidence type="ECO:0000259" key="4">
    <source>
        <dbReference type="Pfam" id="PF25989"/>
    </source>
</evidence>
<evidence type="ECO:0000313" key="5">
    <source>
        <dbReference type="EMBL" id="GFE83421.1"/>
    </source>
</evidence>
<dbReference type="GO" id="GO:1990281">
    <property type="term" value="C:efflux pump complex"/>
    <property type="evidence" value="ECO:0007669"/>
    <property type="project" value="TreeGrafter"/>
</dbReference>
<dbReference type="GO" id="GO:0015562">
    <property type="term" value="F:efflux transmembrane transporter activity"/>
    <property type="evidence" value="ECO:0007669"/>
    <property type="project" value="TreeGrafter"/>
</dbReference>
<dbReference type="Pfam" id="PF25989">
    <property type="entry name" value="YknX_C"/>
    <property type="match status" value="1"/>
</dbReference>
<dbReference type="Gene3D" id="2.40.420.20">
    <property type="match status" value="1"/>
</dbReference>
<reference evidence="6" key="1">
    <citation type="submission" date="2020-01" db="EMBL/GenBank/DDBJ databases">
        <title>'Steroidobacter agaridevorans' sp. nov., agar-degrading bacteria isolated from rhizosphere soils.</title>
        <authorList>
            <person name="Ikenaga M."/>
            <person name="Kataoka M."/>
            <person name="Murouchi A."/>
            <person name="Katsuragi S."/>
            <person name="Sakai M."/>
        </authorList>
    </citation>
    <scope>NUCLEOTIDE SEQUENCE [LARGE SCALE GENOMIC DNA]</scope>
    <source>
        <strain evidence="6">YU21-B</strain>
    </source>
</reference>
<comment type="caution">
    <text evidence="5">The sequence shown here is derived from an EMBL/GenBank/DDBJ whole genome shotgun (WGS) entry which is preliminary data.</text>
</comment>
<dbReference type="PANTHER" id="PTHR30469:SF38">
    <property type="entry name" value="HLYD FAMILY SECRETION PROTEIN"/>
    <property type="match status" value="1"/>
</dbReference>
<dbReference type="InterPro" id="IPR058647">
    <property type="entry name" value="BSH_CzcB-like"/>
</dbReference>
<evidence type="ECO:0000256" key="1">
    <source>
        <dbReference type="ARBA" id="ARBA00009477"/>
    </source>
</evidence>
<evidence type="ECO:0000313" key="6">
    <source>
        <dbReference type="Proteomes" id="UP000445000"/>
    </source>
</evidence>
<dbReference type="Gene3D" id="1.10.287.470">
    <property type="entry name" value="Helix hairpin bin"/>
    <property type="match status" value="1"/>
</dbReference>
<feature type="domain" description="YknX-like C-terminal permuted SH3-like" evidence="4">
    <location>
        <begin position="351"/>
        <end position="416"/>
    </location>
</feature>
<feature type="domain" description="CzcB-like barrel-sandwich hybrid" evidence="3">
    <location>
        <begin position="90"/>
        <end position="236"/>
    </location>
</feature>
<evidence type="ECO:0000259" key="2">
    <source>
        <dbReference type="Pfam" id="PF25954"/>
    </source>
</evidence>
<dbReference type="Proteomes" id="UP000445000">
    <property type="component" value="Unassembled WGS sequence"/>
</dbReference>
<dbReference type="NCBIfam" id="TIGR01730">
    <property type="entry name" value="RND_mfp"/>
    <property type="match status" value="1"/>
</dbReference>
<sequence length="419" mass="44762">MDGERLGGLLQQLTLEESSREVKEPRRRHLSKGTLSLALIVVIASGTFTLWQRDLAVPQVETVAAVAATNPATQPVAVLEATGYVVARRQATVSTQITGTIIDVLMEEGESVAAGQVLTRLESSAQSAELSEAEAQVLVARSLLGLYEAQLVQAMRDLERKQSLAKAGAVSTQSMETAMTQVDMLRSQIDSQHRQVDLASAQVARARVQLNHTVVRAPFSGVVVAKTAQAGEIVSPMSAGGGFTRTGIGTIVDMDSLEIEVDVNEAYINRVRSDQPGQAVLDAYPQWSIPVHVIAIVPTADRSKATVKVRVAIEQKDPRILPDMGVRVSLHEPRENVSNADSATHRISSVLVPKSAIVDGEGNHWVFVEHDGRVRKSRVGVGSASGDLQEVTGVPAGSRVIRVPSANMSDGSRVAVTNE</sequence>
<dbReference type="Pfam" id="PF25973">
    <property type="entry name" value="BSH_CzcB"/>
    <property type="match status" value="1"/>
</dbReference>
<dbReference type="SUPFAM" id="SSF111369">
    <property type="entry name" value="HlyD-like secretion proteins"/>
    <property type="match status" value="1"/>
</dbReference>
<dbReference type="Pfam" id="PF25954">
    <property type="entry name" value="Beta-barrel_RND_2"/>
    <property type="match status" value="1"/>
</dbReference>
<evidence type="ECO:0000259" key="3">
    <source>
        <dbReference type="Pfam" id="PF25973"/>
    </source>
</evidence>
<proteinExistence type="inferred from homology"/>
<gene>
    <name evidence="5" type="primary">acrE_2</name>
    <name evidence="5" type="ORF">GCM10011487_54210</name>
</gene>